<evidence type="ECO:0000313" key="3">
    <source>
        <dbReference type="Proteomes" id="UP000001471"/>
    </source>
</evidence>
<evidence type="ECO:0000313" key="2">
    <source>
        <dbReference type="EMBL" id="EDU48705.1"/>
    </source>
</evidence>
<accession>B2W7J7</accession>
<dbReference type="EMBL" id="DS231619">
    <property type="protein sequence ID" value="EDU48705.1"/>
    <property type="molecule type" value="Genomic_DNA"/>
</dbReference>
<organism evidence="2 3">
    <name type="scientific">Pyrenophora tritici-repentis (strain Pt-1C-BFP)</name>
    <name type="common">Wheat tan spot fungus</name>
    <name type="synonym">Drechslera tritici-repentis</name>
    <dbReference type="NCBI Taxonomy" id="426418"/>
    <lineage>
        <taxon>Eukaryota</taxon>
        <taxon>Fungi</taxon>
        <taxon>Dikarya</taxon>
        <taxon>Ascomycota</taxon>
        <taxon>Pezizomycotina</taxon>
        <taxon>Dothideomycetes</taxon>
        <taxon>Pleosporomycetidae</taxon>
        <taxon>Pleosporales</taxon>
        <taxon>Pleosporineae</taxon>
        <taxon>Pleosporaceae</taxon>
        <taxon>Pyrenophora</taxon>
    </lineage>
</organism>
<dbReference type="HOGENOM" id="CLU_1251232_0_0_1"/>
<feature type="region of interest" description="Disordered" evidence="1">
    <location>
        <begin position="12"/>
        <end position="53"/>
    </location>
</feature>
<reference evidence="3" key="1">
    <citation type="journal article" date="2013" name="G3 (Bethesda)">
        <title>Comparative genomics of a plant-pathogenic fungus, Pyrenophora tritici-repentis, reveals transduplication and the impact of repeat elements on pathogenicity and population divergence.</title>
        <authorList>
            <person name="Manning V.A."/>
            <person name="Pandelova I."/>
            <person name="Dhillon B."/>
            <person name="Wilhelm L.J."/>
            <person name="Goodwin S.B."/>
            <person name="Berlin A.M."/>
            <person name="Figueroa M."/>
            <person name="Freitag M."/>
            <person name="Hane J.K."/>
            <person name="Henrissat B."/>
            <person name="Holman W.H."/>
            <person name="Kodira C.D."/>
            <person name="Martin J."/>
            <person name="Oliver R.P."/>
            <person name="Robbertse B."/>
            <person name="Schackwitz W."/>
            <person name="Schwartz D.C."/>
            <person name="Spatafora J.W."/>
            <person name="Turgeon B.G."/>
            <person name="Yandava C."/>
            <person name="Young S."/>
            <person name="Zhou S."/>
            <person name="Zeng Q."/>
            <person name="Grigoriev I.V."/>
            <person name="Ma L.-J."/>
            <person name="Ciuffetti L.M."/>
        </authorList>
    </citation>
    <scope>NUCLEOTIDE SEQUENCE [LARGE SCALE GENOMIC DNA]</scope>
    <source>
        <strain evidence="3">Pt-1C-BFP</strain>
    </source>
</reference>
<feature type="compositionally biased region" description="Basic and acidic residues" evidence="1">
    <location>
        <begin position="148"/>
        <end position="158"/>
    </location>
</feature>
<dbReference type="AlphaFoldDB" id="B2W7J7"/>
<feature type="compositionally biased region" description="Acidic residues" evidence="1">
    <location>
        <begin position="187"/>
        <end position="204"/>
    </location>
</feature>
<evidence type="ECO:0000256" key="1">
    <source>
        <dbReference type="SAM" id="MobiDB-lite"/>
    </source>
</evidence>
<feature type="region of interest" description="Disordered" evidence="1">
    <location>
        <begin position="84"/>
        <end position="221"/>
    </location>
</feature>
<feature type="compositionally biased region" description="Basic and acidic residues" evidence="1">
    <location>
        <begin position="62"/>
        <end position="72"/>
    </location>
</feature>
<proteinExistence type="predicted"/>
<dbReference type="Proteomes" id="UP000001471">
    <property type="component" value="Unassembled WGS sequence"/>
</dbReference>
<gene>
    <name evidence="2" type="ORF">PTRG_05785</name>
</gene>
<protein>
    <submittedName>
        <fullName evidence="2">Uncharacterized protein</fullName>
    </submittedName>
</protein>
<dbReference type="InParanoid" id="B2W7J7"/>
<name>B2W7J7_PYRTR</name>
<feature type="region of interest" description="Disordered" evidence="1">
    <location>
        <begin position="60"/>
        <end position="79"/>
    </location>
</feature>
<feature type="compositionally biased region" description="Acidic residues" evidence="1">
    <location>
        <begin position="159"/>
        <end position="171"/>
    </location>
</feature>
<sequence length="221" mass="24217">MPPASQCIEREVQRYLKPPHIPKVSKTASSKTDDDTYARSGGNSIAKSLGSAPKKWMVDANGNREHLHDTPSRTRSRTLLEFMTPTPLLSDPTRQGKPAFEFGQARPLVGADQRGPPYPSQPHTSSEVMPPVNRGSSNATPRQRKTKKVEEDGKKVDGEVEDSVDEEEEGGREEGTVGEGGTADRFGEDDEDVFPLEGGGDDDEQPRFLDPADGLGRDYQR</sequence>